<dbReference type="OrthoDB" id="3495919at2759"/>
<dbReference type="Pfam" id="PF20150">
    <property type="entry name" value="2EXR"/>
    <property type="match status" value="1"/>
</dbReference>
<name>A0A2J6R5J0_HYAVF</name>
<keyword evidence="3" id="KW-1185">Reference proteome</keyword>
<dbReference type="EMBL" id="KZ613955">
    <property type="protein sequence ID" value="PMD33793.1"/>
    <property type="molecule type" value="Genomic_DNA"/>
</dbReference>
<feature type="domain" description="2EXR" evidence="1">
    <location>
        <begin position="64"/>
        <end position="110"/>
    </location>
</feature>
<dbReference type="Proteomes" id="UP000235786">
    <property type="component" value="Unassembled WGS sequence"/>
</dbReference>
<evidence type="ECO:0000313" key="2">
    <source>
        <dbReference type="EMBL" id="PMD33793.1"/>
    </source>
</evidence>
<dbReference type="AlphaFoldDB" id="A0A2J6R5J0"/>
<reference evidence="2 3" key="1">
    <citation type="submission" date="2016-04" db="EMBL/GenBank/DDBJ databases">
        <title>A degradative enzymes factory behind the ericoid mycorrhizal symbiosis.</title>
        <authorList>
            <consortium name="DOE Joint Genome Institute"/>
            <person name="Martino E."/>
            <person name="Morin E."/>
            <person name="Grelet G."/>
            <person name="Kuo A."/>
            <person name="Kohler A."/>
            <person name="Daghino S."/>
            <person name="Barry K."/>
            <person name="Choi C."/>
            <person name="Cichocki N."/>
            <person name="Clum A."/>
            <person name="Copeland A."/>
            <person name="Hainaut M."/>
            <person name="Haridas S."/>
            <person name="Labutti K."/>
            <person name="Lindquist E."/>
            <person name="Lipzen A."/>
            <person name="Khouja H.-R."/>
            <person name="Murat C."/>
            <person name="Ohm R."/>
            <person name="Olson A."/>
            <person name="Spatafora J."/>
            <person name="Veneault-Fourrey C."/>
            <person name="Henrissat B."/>
            <person name="Grigoriev I."/>
            <person name="Martin F."/>
            <person name="Perotto S."/>
        </authorList>
    </citation>
    <scope>NUCLEOTIDE SEQUENCE [LARGE SCALE GENOMIC DNA]</scope>
    <source>
        <strain evidence="2 3">F</strain>
    </source>
</reference>
<evidence type="ECO:0000259" key="1">
    <source>
        <dbReference type="Pfam" id="PF20150"/>
    </source>
</evidence>
<sequence length="291" mass="33711">MVCDCSMHFKLPSQESYILAPLSPTSVYHLRAACAKIEHEETSGDESELKTYVEKEENGGDQKFTLFLELPLEIQAKIWQLSIEAEPRIVQLGSFKNEPNKLRQLSKQIKEDCLTLHGFVDLDPSKKRQEENNNAIFHPETDLLHLGPNSPWIWGPRSSTRRFKACGALDKIRCVAIMNPTSTLAAGIHFESFREYPNLEVVFVIIKSSLRESKDGWRETEWVKFREGADNMPVTLVYNGRWCSDRLCNLFTQERREWMQGMMARGPNRVAPRVVFVEELRTWDEELRPRP</sequence>
<organism evidence="2 3">
    <name type="scientific">Hyaloscypha variabilis (strain UAMH 11265 / GT02V1 / F)</name>
    <name type="common">Meliniomyces variabilis</name>
    <dbReference type="NCBI Taxonomy" id="1149755"/>
    <lineage>
        <taxon>Eukaryota</taxon>
        <taxon>Fungi</taxon>
        <taxon>Dikarya</taxon>
        <taxon>Ascomycota</taxon>
        <taxon>Pezizomycotina</taxon>
        <taxon>Leotiomycetes</taxon>
        <taxon>Helotiales</taxon>
        <taxon>Hyaloscyphaceae</taxon>
        <taxon>Hyaloscypha</taxon>
        <taxon>Hyaloscypha variabilis</taxon>
    </lineage>
</organism>
<gene>
    <name evidence="2" type="ORF">L207DRAFT_639190</name>
</gene>
<protein>
    <recommendedName>
        <fullName evidence="1">2EXR domain-containing protein</fullName>
    </recommendedName>
</protein>
<proteinExistence type="predicted"/>
<dbReference type="InterPro" id="IPR045518">
    <property type="entry name" value="2EXR"/>
</dbReference>
<evidence type="ECO:0000313" key="3">
    <source>
        <dbReference type="Proteomes" id="UP000235786"/>
    </source>
</evidence>
<accession>A0A2J6R5J0</accession>